<dbReference type="GO" id="GO:0060754">
    <property type="term" value="P:positive regulation of mast cell chemotaxis"/>
    <property type="evidence" value="ECO:0007669"/>
    <property type="project" value="TreeGrafter"/>
</dbReference>
<dbReference type="PROSITE" id="PS50278">
    <property type="entry name" value="PDGF_2"/>
    <property type="match status" value="1"/>
</dbReference>
<evidence type="ECO:0000256" key="4">
    <source>
        <dbReference type="SAM" id="MobiDB-lite"/>
    </source>
</evidence>
<dbReference type="GO" id="GO:0001666">
    <property type="term" value="P:response to hypoxia"/>
    <property type="evidence" value="ECO:0007669"/>
    <property type="project" value="TreeGrafter"/>
</dbReference>
<dbReference type="Pfam" id="PF00341">
    <property type="entry name" value="PDGF"/>
    <property type="match status" value="1"/>
</dbReference>
<sequence length="171" mass="19434">MKSFLGISQIFATLLFNFSPAHCAQASTSLSKNQSKVMAPLLFHEVWGRSLCRTLESMVEVEQEYPGVVEYVFSPGCVLLRRCSGCCSDENLECHPTLTHNVTMQLLRITPSEKTRSYVELSFMEHDTCECRPKRSYLTNKSGRRLGGRARRRKDRKQGKNCGKCVHPRSV</sequence>
<evidence type="ECO:0000259" key="6">
    <source>
        <dbReference type="PROSITE" id="PS50278"/>
    </source>
</evidence>
<dbReference type="SMART" id="SM00141">
    <property type="entry name" value="PDGF"/>
    <property type="match status" value="1"/>
</dbReference>
<keyword evidence="2" id="KW-1015">Disulfide bond</keyword>
<evidence type="ECO:0000313" key="8">
    <source>
        <dbReference type="Proteomes" id="UP000823561"/>
    </source>
</evidence>
<dbReference type="GO" id="GO:0008083">
    <property type="term" value="F:growth factor activity"/>
    <property type="evidence" value="ECO:0007669"/>
    <property type="project" value="UniProtKB-KW"/>
</dbReference>
<protein>
    <recommendedName>
        <fullName evidence="6">Platelet-derived growth factor (PDGF) family profile domain-containing protein</fullName>
    </recommendedName>
</protein>
<feature type="domain" description="Platelet-derived growth factor (PDGF) family profile" evidence="6">
    <location>
        <begin position="39"/>
        <end position="136"/>
    </location>
</feature>
<dbReference type="GO" id="GO:0005615">
    <property type="term" value="C:extracellular space"/>
    <property type="evidence" value="ECO:0007669"/>
    <property type="project" value="TreeGrafter"/>
</dbReference>
<dbReference type="GO" id="GO:0005172">
    <property type="term" value="F:vascular endothelial growth factor receptor binding"/>
    <property type="evidence" value="ECO:0007669"/>
    <property type="project" value="TreeGrafter"/>
</dbReference>
<comment type="similarity">
    <text evidence="3">Belongs to the PDGF/VEGF growth factor family.</text>
</comment>
<evidence type="ECO:0000256" key="2">
    <source>
        <dbReference type="ARBA" id="ARBA00023157"/>
    </source>
</evidence>
<dbReference type="CDD" id="cd00135">
    <property type="entry name" value="PDGF"/>
    <property type="match status" value="1"/>
</dbReference>
<evidence type="ECO:0000256" key="3">
    <source>
        <dbReference type="RuleBase" id="RU003818"/>
    </source>
</evidence>
<dbReference type="PANTHER" id="PTHR12025">
    <property type="entry name" value="VASCULAR ENDOTHELIAL GROWTH FACTOR"/>
    <property type="match status" value="1"/>
</dbReference>
<dbReference type="InterPro" id="IPR000072">
    <property type="entry name" value="PDGF/VEGF_dom"/>
</dbReference>
<dbReference type="Gene3D" id="2.10.90.10">
    <property type="entry name" value="Cystine-knot cytokines"/>
    <property type="match status" value="1"/>
</dbReference>
<evidence type="ECO:0000313" key="7">
    <source>
        <dbReference type="EMBL" id="KAG5277328.1"/>
    </source>
</evidence>
<keyword evidence="8" id="KW-1185">Reference proteome</keyword>
<feature type="compositionally biased region" description="Basic residues" evidence="4">
    <location>
        <begin position="142"/>
        <end position="159"/>
    </location>
</feature>
<feature type="chain" id="PRO_5043652696" description="Platelet-derived growth factor (PDGF) family profile domain-containing protein" evidence="5">
    <location>
        <begin position="27"/>
        <end position="171"/>
    </location>
</feature>
<dbReference type="GO" id="GO:0042056">
    <property type="term" value="F:chemoattractant activity"/>
    <property type="evidence" value="ECO:0007669"/>
    <property type="project" value="TreeGrafter"/>
</dbReference>
<organism evidence="7 8">
    <name type="scientific">Alosa alosa</name>
    <name type="common">allis shad</name>
    <dbReference type="NCBI Taxonomy" id="278164"/>
    <lineage>
        <taxon>Eukaryota</taxon>
        <taxon>Metazoa</taxon>
        <taxon>Chordata</taxon>
        <taxon>Craniata</taxon>
        <taxon>Vertebrata</taxon>
        <taxon>Euteleostomi</taxon>
        <taxon>Actinopterygii</taxon>
        <taxon>Neopterygii</taxon>
        <taxon>Teleostei</taxon>
        <taxon>Clupei</taxon>
        <taxon>Clupeiformes</taxon>
        <taxon>Clupeoidei</taxon>
        <taxon>Clupeidae</taxon>
        <taxon>Alosa</taxon>
    </lineage>
</organism>
<dbReference type="InterPro" id="IPR029034">
    <property type="entry name" value="Cystine-knot_cytokine"/>
</dbReference>
<dbReference type="GO" id="GO:0048010">
    <property type="term" value="P:vascular endothelial growth factor receptor signaling pathway"/>
    <property type="evidence" value="ECO:0007669"/>
    <property type="project" value="TreeGrafter"/>
</dbReference>
<dbReference type="Proteomes" id="UP000823561">
    <property type="component" value="Chromosome 8"/>
</dbReference>
<evidence type="ECO:0000256" key="1">
    <source>
        <dbReference type="ARBA" id="ARBA00023030"/>
    </source>
</evidence>
<dbReference type="GO" id="GO:0001938">
    <property type="term" value="P:positive regulation of endothelial cell proliferation"/>
    <property type="evidence" value="ECO:0007669"/>
    <property type="project" value="TreeGrafter"/>
</dbReference>
<dbReference type="GO" id="GO:0038084">
    <property type="term" value="P:vascular endothelial growth factor signaling pathway"/>
    <property type="evidence" value="ECO:0007669"/>
    <property type="project" value="TreeGrafter"/>
</dbReference>
<dbReference type="GO" id="GO:0016020">
    <property type="term" value="C:membrane"/>
    <property type="evidence" value="ECO:0007669"/>
    <property type="project" value="InterPro"/>
</dbReference>
<dbReference type="SUPFAM" id="SSF57501">
    <property type="entry name" value="Cystine-knot cytokines"/>
    <property type="match status" value="1"/>
</dbReference>
<name>A0AAV6GQ78_9TELE</name>
<dbReference type="InterPro" id="IPR050507">
    <property type="entry name" value="PDGF/VEGF_growth_factor"/>
</dbReference>
<feature type="region of interest" description="Disordered" evidence="4">
    <location>
        <begin position="140"/>
        <end position="162"/>
    </location>
</feature>
<keyword evidence="1 3" id="KW-0339">Growth factor</keyword>
<reference evidence="7" key="1">
    <citation type="submission" date="2020-10" db="EMBL/GenBank/DDBJ databases">
        <title>Chromosome-scale genome assembly of the Allis shad, Alosa alosa.</title>
        <authorList>
            <person name="Margot Z."/>
            <person name="Christophe K."/>
            <person name="Cabau C."/>
            <person name="Louis A."/>
            <person name="Berthelot C."/>
            <person name="Parey E."/>
            <person name="Roest Crollius H."/>
            <person name="Montfort J."/>
            <person name="Robinson-Rechavi M."/>
            <person name="Bucao C."/>
            <person name="Bouchez O."/>
            <person name="Gislard M."/>
            <person name="Lluch J."/>
            <person name="Milhes M."/>
            <person name="Lampietro C."/>
            <person name="Lopez Roques C."/>
            <person name="Donnadieu C."/>
            <person name="Braasch I."/>
            <person name="Desvignes T."/>
            <person name="Postlethwait J."/>
            <person name="Bobe J."/>
            <person name="Guiguen Y."/>
        </authorList>
    </citation>
    <scope>NUCLEOTIDE SEQUENCE</scope>
    <source>
        <strain evidence="7">M-15738</strain>
        <tissue evidence="7">Blood</tissue>
    </source>
</reference>
<evidence type="ECO:0000256" key="5">
    <source>
        <dbReference type="SAM" id="SignalP"/>
    </source>
</evidence>
<gene>
    <name evidence="7" type="ORF">AALO_G00116280</name>
</gene>
<dbReference type="AlphaFoldDB" id="A0AAV6GQ78"/>
<dbReference type="GO" id="GO:0045766">
    <property type="term" value="P:positive regulation of angiogenesis"/>
    <property type="evidence" value="ECO:0007669"/>
    <property type="project" value="TreeGrafter"/>
</dbReference>
<feature type="signal peptide" evidence="5">
    <location>
        <begin position="1"/>
        <end position="26"/>
    </location>
</feature>
<dbReference type="GO" id="GO:0002040">
    <property type="term" value="P:sprouting angiogenesis"/>
    <property type="evidence" value="ECO:0007669"/>
    <property type="project" value="TreeGrafter"/>
</dbReference>
<dbReference type="PANTHER" id="PTHR12025:SF9">
    <property type="entry name" value="PLACENTA GROWTH FACTOR"/>
    <property type="match status" value="1"/>
</dbReference>
<comment type="caution">
    <text evidence="7">The sequence shown here is derived from an EMBL/GenBank/DDBJ whole genome shotgun (WGS) entry which is preliminary data.</text>
</comment>
<dbReference type="GO" id="GO:0050930">
    <property type="term" value="P:induction of positive chemotaxis"/>
    <property type="evidence" value="ECO:0007669"/>
    <property type="project" value="TreeGrafter"/>
</dbReference>
<proteinExistence type="inferred from homology"/>
<accession>A0AAV6GQ78</accession>
<keyword evidence="5" id="KW-0732">Signal</keyword>
<dbReference type="EMBL" id="JADWDJ010000008">
    <property type="protein sequence ID" value="KAG5277328.1"/>
    <property type="molecule type" value="Genomic_DNA"/>
</dbReference>